<organism evidence="1">
    <name type="scientific">Ovis aries</name>
    <name type="common">Sheep</name>
    <dbReference type="NCBI Taxonomy" id="9940"/>
    <lineage>
        <taxon>Eukaryota</taxon>
        <taxon>Metazoa</taxon>
        <taxon>Chordata</taxon>
        <taxon>Craniata</taxon>
        <taxon>Vertebrata</taxon>
        <taxon>Euteleostomi</taxon>
        <taxon>Mammalia</taxon>
        <taxon>Eutheria</taxon>
        <taxon>Laurasiatheria</taxon>
        <taxon>Artiodactyla</taxon>
        <taxon>Ruminantia</taxon>
        <taxon>Pecora</taxon>
        <taxon>Bovidae</taxon>
        <taxon>Caprinae</taxon>
        <taxon>Ovis</taxon>
    </lineage>
</organism>
<reference evidence="1" key="3">
    <citation type="submission" date="2025-09" db="UniProtKB">
        <authorList>
            <consortium name="Ensembl"/>
        </authorList>
    </citation>
    <scope>IDENTIFICATION</scope>
</reference>
<proteinExistence type="predicted"/>
<reference evidence="1" key="1">
    <citation type="submission" date="2020-11" db="EMBL/GenBank/DDBJ databases">
        <authorList>
            <person name="Davenport K.M."/>
            <person name="Bickhart D.M."/>
            <person name="Smith T.P.L."/>
            <person name="Murdoch B.M."/>
            <person name="Rosen B.D."/>
        </authorList>
    </citation>
    <scope>NUCLEOTIDE SEQUENCE [LARGE SCALE GENOMIC DNA]</scope>
    <source>
        <strain evidence="1">OAR_USU_Benz2616</strain>
    </source>
</reference>
<sequence length="774" mass="83160">MCRFYKVMDALEPADWCQFAALIVRDQTELRLCERSGQRTASVLWPWINRNARVADLVRILTHLQLLRARDIITAWHPPAPLLPASTTSPTPSSISTPSEAAVPGHRKLPSLASTFLSPAFPGSQTHSDPELCPGPNPAAHQPPLPSPAPSSTKPSPESPMPLLPAAPSSSFCWPLHEICQGTHDFSEELKIGEGGFGCVYRAVMRNTVYAVKRLKEVCGASSPGPSRAVPRLGLLWSSPTPFATPQGSFSPVISQSRAPRPVLLLGPEQVAGGGGHEVRATGVSHCQSPLPHSPRGLQEADLEWTTVKQSFQTEVQQLSRFRHPNIVDFAGYCAQSGFYCLVYGFLPNGSLEDRLHVQTQAWPPLSWPQRLDILLGTARAIQFLHQDSPSLIHGDVKSSNVLLDERLMPKLGDFGLARLSRFTGANPGQSSSVARTRTVRGTLAYLPEEYVKTGRLAVDTDTFSFGVVLLETLAGQRAVRMHGTQPKYLKDLVEEEAEEAGVTLKGTQTAVQGGPAADTWAAPVAAQIYKKHLDPRPGPCPPELGLALGQLACCCLHRRAKRRPPMTQVYQTLEELQVVVAGPCLEPEAASHSPPSPQENSYVSTSGSALSRASPWQPLAVPSGAKAQATDWPHKGANQPVESDESMSDLSAALHSWHLSPSCPAGPGAPSWVPAPLGQAACTQGGAARESSWGSGPGLQPTAVEGPLLGSSTSSQPPQIVINPARRKMLQKLALYEDGVLDSLQLLSSSSLPDSGQDLRDRQGPEERDEFRS</sequence>
<name>A0AC11CU58_SHEEP</name>
<accession>A0AC11CU58</accession>
<gene>
    <name evidence="1" type="primary">IRAK1</name>
</gene>
<evidence type="ECO:0000313" key="1">
    <source>
        <dbReference type="Ensembl" id="ENSOARP00020035515.1"/>
    </source>
</evidence>
<reference evidence="1" key="2">
    <citation type="submission" date="2025-08" db="UniProtKB">
        <authorList>
            <consortium name="Ensembl"/>
        </authorList>
    </citation>
    <scope>IDENTIFICATION</scope>
</reference>
<protein>
    <submittedName>
        <fullName evidence="1">Interleukin 1 receptor associated kinase 1</fullName>
    </submittedName>
</protein>
<dbReference type="Ensembl" id="ENSOART00020075828.1">
    <property type="protein sequence ID" value="ENSOARP00020035515.1"/>
    <property type="gene ID" value="ENSOARG00020022349.2"/>
</dbReference>